<gene>
    <name evidence="1" type="ORF">VNI00_012921</name>
</gene>
<organism evidence="1 2">
    <name type="scientific">Paramarasmius palmivorus</name>
    <dbReference type="NCBI Taxonomy" id="297713"/>
    <lineage>
        <taxon>Eukaryota</taxon>
        <taxon>Fungi</taxon>
        <taxon>Dikarya</taxon>
        <taxon>Basidiomycota</taxon>
        <taxon>Agaricomycotina</taxon>
        <taxon>Agaricomycetes</taxon>
        <taxon>Agaricomycetidae</taxon>
        <taxon>Agaricales</taxon>
        <taxon>Marasmiineae</taxon>
        <taxon>Marasmiaceae</taxon>
        <taxon>Paramarasmius</taxon>
    </lineage>
</organism>
<reference evidence="1 2" key="1">
    <citation type="submission" date="2024-01" db="EMBL/GenBank/DDBJ databases">
        <title>A draft genome for a cacao thread blight-causing isolate of Paramarasmius palmivorus.</title>
        <authorList>
            <person name="Baruah I.K."/>
            <person name="Bukari Y."/>
            <person name="Amoako-Attah I."/>
            <person name="Meinhardt L.W."/>
            <person name="Bailey B.A."/>
            <person name="Cohen S.P."/>
        </authorList>
    </citation>
    <scope>NUCLEOTIDE SEQUENCE [LARGE SCALE GENOMIC DNA]</scope>
    <source>
        <strain evidence="1 2">GH-12</strain>
    </source>
</reference>
<protein>
    <submittedName>
        <fullName evidence="1">Uncharacterized protein</fullName>
    </submittedName>
</protein>
<dbReference type="EMBL" id="JAYKXP010000063">
    <property type="protein sequence ID" value="KAK7032524.1"/>
    <property type="molecule type" value="Genomic_DNA"/>
</dbReference>
<accession>A0AAW0BZV4</accession>
<keyword evidence="2" id="KW-1185">Reference proteome</keyword>
<evidence type="ECO:0000313" key="2">
    <source>
        <dbReference type="Proteomes" id="UP001383192"/>
    </source>
</evidence>
<proteinExistence type="predicted"/>
<dbReference type="AlphaFoldDB" id="A0AAW0BZV4"/>
<name>A0AAW0BZV4_9AGAR</name>
<dbReference type="Proteomes" id="UP001383192">
    <property type="component" value="Unassembled WGS sequence"/>
</dbReference>
<evidence type="ECO:0000313" key="1">
    <source>
        <dbReference type="EMBL" id="KAK7032524.1"/>
    </source>
</evidence>
<sequence>MTKNLSLVSRLARLRKPEVAWLDLVIALALSYANAEPQLLVRDKFDFICGLRSYEQDIMEPLIGSLLWPMVDWLSERISDVELAVEGITLLRNHLGPLRTFTSFMTRFSDSIDTIHISQDRDLTLVLIMTQDSGQIHAISLESSPIIYALDTNHLKSILASEISHPWSLFWELGILSARYVMELIQKVLVCITDHVPAAHIDPLLQQGVELDRFDAVQIAFGWG</sequence>
<comment type="caution">
    <text evidence="1">The sequence shown here is derived from an EMBL/GenBank/DDBJ whole genome shotgun (WGS) entry which is preliminary data.</text>
</comment>